<organism evidence="1 2">
    <name type="scientific">Peronosclerospora sorghi</name>
    <dbReference type="NCBI Taxonomy" id="230839"/>
    <lineage>
        <taxon>Eukaryota</taxon>
        <taxon>Sar</taxon>
        <taxon>Stramenopiles</taxon>
        <taxon>Oomycota</taxon>
        <taxon>Peronosporomycetes</taxon>
        <taxon>Peronosporales</taxon>
        <taxon>Peronosporaceae</taxon>
        <taxon>Peronosclerospora</taxon>
    </lineage>
</organism>
<reference evidence="1 2" key="1">
    <citation type="journal article" date="2022" name="bioRxiv">
        <title>The genome of the oomycete Peronosclerospora sorghi, a cosmopolitan pathogen of maize and sorghum, is inflated with dispersed pseudogenes.</title>
        <authorList>
            <person name="Fletcher K."/>
            <person name="Martin F."/>
            <person name="Isakeit T."/>
            <person name="Cavanaugh K."/>
            <person name="Magill C."/>
            <person name="Michelmore R."/>
        </authorList>
    </citation>
    <scope>NUCLEOTIDE SEQUENCE [LARGE SCALE GENOMIC DNA]</scope>
    <source>
        <strain evidence="1">P6</strain>
    </source>
</reference>
<protein>
    <submittedName>
        <fullName evidence="1">Uncharacterized protein</fullName>
    </submittedName>
</protein>
<dbReference type="EMBL" id="CM047580">
    <property type="protein sequence ID" value="KAI9922982.1"/>
    <property type="molecule type" value="Genomic_DNA"/>
</dbReference>
<evidence type="ECO:0000313" key="1">
    <source>
        <dbReference type="EMBL" id="KAI9922982.1"/>
    </source>
</evidence>
<comment type="caution">
    <text evidence="1">The sequence shown here is derived from an EMBL/GenBank/DDBJ whole genome shotgun (WGS) entry which is preliminary data.</text>
</comment>
<evidence type="ECO:0000313" key="2">
    <source>
        <dbReference type="Proteomes" id="UP001163321"/>
    </source>
</evidence>
<keyword evidence="2" id="KW-1185">Reference proteome</keyword>
<gene>
    <name evidence="1" type="ORF">PsorP6_000764</name>
</gene>
<dbReference type="Proteomes" id="UP001163321">
    <property type="component" value="Chromosome 1"/>
</dbReference>
<name>A0ACC0WWN8_9STRA</name>
<sequence>MYCRKMLMRWCGNRFSTTNIKEESSDECRVFQSGTSALEHRCIKLSQRNDLHVSACLRCDESSSCRSKDFVISR</sequence>
<accession>A0ACC0WWN8</accession>
<proteinExistence type="predicted"/>